<evidence type="ECO:0000256" key="1">
    <source>
        <dbReference type="SAM" id="Phobius"/>
    </source>
</evidence>
<feature type="transmembrane region" description="Helical" evidence="1">
    <location>
        <begin position="63"/>
        <end position="80"/>
    </location>
</feature>
<keyword evidence="3" id="KW-1185">Reference proteome</keyword>
<protein>
    <submittedName>
        <fullName evidence="2">Uncharacterized protein</fullName>
    </submittedName>
</protein>
<dbReference type="EMBL" id="FQYO01000004">
    <property type="protein sequence ID" value="SHJ02114.1"/>
    <property type="molecule type" value="Genomic_DNA"/>
</dbReference>
<dbReference type="AlphaFoldDB" id="A0A1M6FWR9"/>
<dbReference type="RefSeq" id="WP_073331107.1">
    <property type="nucleotide sequence ID" value="NZ_FQYO01000004.1"/>
</dbReference>
<sequence>MTGEVPKPGPRCRVGLAAFSYVYGIALLVFALSGGVLPEGWGAIAAMVLTVLGLPLSLLGGPWAAMLAPFAVLVALNVLCRMRR</sequence>
<name>A0A1M6FWR9_9RHOB</name>
<keyword evidence="1" id="KW-0472">Membrane</keyword>
<proteinExistence type="predicted"/>
<feature type="transmembrane region" description="Helical" evidence="1">
    <location>
        <begin position="14"/>
        <end position="33"/>
    </location>
</feature>
<gene>
    <name evidence="2" type="ORF">SAMN05444417_2544</name>
</gene>
<evidence type="ECO:0000313" key="2">
    <source>
        <dbReference type="EMBL" id="SHJ02114.1"/>
    </source>
</evidence>
<dbReference type="Proteomes" id="UP000184292">
    <property type="component" value="Unassembled WGS sequence"/>
</dbReference>
<dbReference type="STRING" id="1447782.SAMN05444417_2544"/>
<organism evidence="2 3">
    <name type="scientific">Wenxinia saemankumensis</name>
    <dbReference type="NCBI Taxonomy" id="1447782"/>
    <lineage>
        <taxon>Bacteria</taxon>
        <taxon>Pseudomonadati</taxon>
        <taxon>Pseudomonadota</taxon>
        <taxon>Alphaproteobacteria</taxon>
        <taxon>Rhodobacterales</taxon>
        <taxon>Roseobacteraceae</taxon>
        <taxon>Wenxinia</taxon>
    </lineage>
</organism>
<keyword evidence="1" id="KW-0812">Transmembrane</keyword>
<reference evidence="2 3" key="1">
    <citation type="submission" date="2016-11" db="EMBL/GenBank/DDBJ databases">
        <authorList>
            <person name="Jaros S."/>
            <person name="Januszkiewicz K."/>
            <person name="Wedrychowicz H."/>
        </authorList>
    </citation>
    <scope>NUCLEOTIDE SEQUENCE [LARGE SCALE GENOMIC DNA]</scope>
    <source>
        <strain evidence="2 3">DSM 100565</strain>
    </source>
</reference>
<accession>A0A1M6FWR9</accession>
<evidence type="ECO:0000313" key="3">
    <source>
        <dbReference type="Proteomes" id="UP000184292"/>
    </source>
</evidence>
<keyword evidence="1" id="KW-1133">Transmembrane helix</keyword>